<evidence type="ECO:0000313" key="5">
    <source>
        <dbReference type="EMBL" id="MDQ0473534.1"/>
    </source>
</evidence>
<dbReference type="SUPFAM" id="SSF160246">
    <property type="entry name" value="EspE N-terminal domain-like"/>
    <property type="match status" value="1"/>
</dbReference>
<dbReference type="InterPro" id="IPR003593">
    <property type="entry name" value="AAA+_ATPase"/>
</dbReference>
<dbReference type="Pfam" id="PF00437">
    <property type="entry name" value="T2SSE"/>
    <property type="match status" value="1"/>
</dbReference>
<dbReference type="InterPro" id="IPR037257">
    <property type="entry name" value="T2SS_E_N_sf"/>
</dbReference>
<name>A0ABU0JJT9_9HYPH</name>
<dbReference type="SUPFAM" id="SSF52540">
    <property type="entry name" value="P-loop containing nucleoside triphosphate hydrolases"/>
    <property type="match status" value="1"/>
</dbReference>
<accession>A0ABU0JJT9</accession>
<keyword evidence="3" id="KW-0067">ATP-binding</keyword>
<dbReference type="Gene3D" id="3.30.450.90">
    <property type="match status" value="1"/>
</dbReference>
<evidence type="ECO:0000256" key="3">
    <source>
        <dbReference type="ARBA" id="ARBA00022840"/>
    </source>
</evidence>
<sequence length="560" mass="59163">MAALAETAAESPPLQRLVDHWLDSGALTHDALERGKRAAEASGERLDRALNKLGLVSDDAFVSGWAATSGLPVLTAWPAEPVSVPDLPARFLARAGLLPLGVEDGVLHLAILDPLDQFSLSACAAKTGLTVSPCLARPAELQARLSLIATAEPGAASEGKGLASDIDRLRDLASDAPAVRAVEMLVDRAVELGASDIHILPTVTGARVRVRVDGVLRDLPGWPKELALAVTSRLKVMAGLDIAETRLPQDGRVRLPHRGVEIDLRLATIAQLHGEGVVLRVLHRARATPDLSSLGLPGHVVAGLERIIAAPNGLVLVTGPTGSGKTTTLYATLQRLARPDRNIVTVEDPVEHALEGAAQVQVDRRIGFDFAVALRSVLRHDPDVVMIGEIRDAETASIALRAALTGHLVLATVHTNSALAAIPRLIDMGIEPWLVASTLRATMAQRLVRRLCPACRRPRAAEELALPAGLRCEAVHDAVGCPACEQTGYRGRVSIGEFAACTPRLAEAIARGADERGLAALIPDYRPLARDGFARIETGETSLAEIERVLGDNVAAEASS</sequence>
<dbReference type="CDD" id="cd01129">
    <property type="entry name" value="PulE-GspE-like"/>
    <property type="match status" value="1"/>
</dbReference>
<dbReference type="InterPro" id="IPR007831">
    <property type="entry name" value="T2SS_GspE_N"/>
</dbReference>
<dbReference type="Proteomes" id="UP001242480">
    <property type="component" value="Unassembled WGS sequence"/>
</dbReference>
<dbReference type="EMBL" id="JAUSVX010000017">
    <property type="protein sequence ID" value="MDQ0473534.1"/>
    <property type="molecule type" value="Genomic_DNA"/>
</dbReference>
<dbReference type="InterPro" id="IPR027417">
    <property type="entry name" value="P-loop_NTPase"/>
</dbReference>
<dbReference type="Gene3D" id="3.40.50.300">
    <property type="entry name" value="P-loop containing nucleotide triphosphate hydrolases"/>
    <property type="match status" value="1"/>
</dbReference>
<comment type="similarity">
    <text evidence="1">Belongs to the GSP E family.</text>
</comment>
<protein>
    <submittedName>
        <fullName evidence="5">General secretion pathway protein E</fullName>
    </submittedName>
</protein>
<keyword evidence="6" id="KW-1185">Reference proteome</keyword>
<proteinExistence type="inferred from homology"/>
<dbReference type="Pfam" id="PF05157">
    <property type="entry name" value="MshEN"/>
    <property type="match status" value="1"/>
</dbReference>
<dbReference type="RefSeq" id="WP_307281960.1">
    <property type="nucleotide sequence ID" value="NZ_JAUSVX010000017.1"/>
</dbReference>
<dbReference type="PANTHER" id="PTHR30258">
    <property type="entry name" value="TYPE II SECRETION SYSTEM PROTEIN GSPE-RELATED"/>
    <property type="match status" value="1"/>
</dbReference>
<dbReference type="PROSITE" id="PS00662">
    <property type="entry name" value="T2SP_E"/>
    <property type="match status" value="1"/>
</dbReference>
<dbReference type="Gene3D" id="1.10.40.70">
    <property type="match status" value="1"/>
</dbReference>
<evidence type="ECO:0000259" key="4">
    <source>
        <dbReference type="PROSITE" id="PS00662"/>
    </source>
</evidence>
<dbReference type="SMART" id="SM00382">
    <property type="entry name" value="AAA"/>
    <property type="match status" value="1"/>
</dbReference>
<keyword evidence="2" id="KW-0547">Nucleotide-binding</keyword>
<dbReference type="InterPro" id="IPR001482">
    <property type="entry name" value="T2SS/T4SS_dom"/>
</dbReference>
<gene>
    <name evidence="5" type="ORF">QO011_006570</name>
</gene>
<dbReference type="PANTHER" id="PTHR30258:SF2">
    <property type="entry name" value="COMG OPERON PROTEIN 1"/>
    <property type="match status" value="1"/>
</dbReference>
<evidence type="ECO:0000256" key="2">
    <source>
        <dbReference type="ARBA" id="ARBA00022741"/>
    </source>
</evidence>
<evidence type="ECO:0000313" key="6">
    <source>
        <dbReference type="Proteomes" id="UP001242480"/>
    </source>
</evidence>
<reference evidence="5 6" key="1">
    <citation type="submission" date="2023-07" db="EMBL/GenBank/DDBJ databases">
        <title>Genomic Encyclopedia of Type Strains, Phase IV (KMG-IV): sequencing the most valuable type-strain genomes for metagenomic binning, comparative biology and taxonomic classification.</title>
        <authorList>
            <person name="Goeker M."/>
        </authorList>
    </citation>
    <scope>NUCLEOTIDE SEQUENCE [LARGE SCALE GENOMIC DNA]</scope>
    <source>
        <strain evidence="5 6">DSM 19619</strain>
    </source>
</reference>
<dbReference type="Gene3D" id="3.30.300.160">
    <property type="entry name" value="Type II secretion system, protein E, N-terminal domain"/>
    <property type="match status" value="1"/>
</dbReference>
<feature type="domain" description="Bacterial type II secretion system protein E" evidence="4">
    <location>
        <begin position="378"/>
        <end position="392"/>
    </location>
</feature>
<comment type="caution">
    <text evidence="5">The sequence shown here is derived from an EMBL/GenBank/DDBJ whole genome shotgun (WGS) entry which is preliminary data.</text>
</comment>
<organism evidence="5 6">
    <name type="scientific">Labrys wisconsinensis</name>
    <dbReference type="NCBI Taxonomy" id="425677"/>
    <lineage>
        <taxon>Bacteria</taxon>
        <taxon>Pseudomonadati</taxon>
        <taxon>Pseudomonadota</taxon>
        <taxon>Alphaproteobacteria</taxon>
        <taxon>Hyphomicrobiales</taxon>
        <taxon>Xanthobacteraceae</taxon>
        <taxon>Labrys</taxon>
    </lineage>
</organism>
<evidence type="ECO:0000256" key="1">
    <source>
        <dbReference type="ARBA" id="ARBA00006611"/>
    </source>
</evidence>